<feature type="domain" description="ABC transmembrane type-1" evidence="8">
    <location>
        <begin position="28"/>
        <end position="222"/>
    </location>
</feature>
<evidence type="ECO:0000259" key="8">
    <source>
        <dbReference type="PROSITE" id="PS50928"/>
    </source>
</evidence>
<evidence type="ECO:0000313" key="10">
    <source>
        <dbReference type="Proteomes" id="UP000012040"/>
    </source>
</evidence>
<evidence type="ECO:0000256" key="2">
    <source>
        <dbReference type="ARBA" id="ARBA00022448"/>
    </source>
</evidence>
<dbReference type="InterPro" id="IPR035906">
    <property type="entry name" value="MetI-like_sf"/>
</dbReference>
<keyword evidence="3" id="KW-1003">Cell membrane</keyword>
<keyword evidence="5 7" id="KW-1133">Transmembrane helix</keyword>
<dbReference type="PANTHER" id="PTHR30450">
    <property type="entry name" value="ABC TRANSPORTER PERMEASE"/>
    <property type="match status" value="1"/>
</dbReference>
<evidence type="ECO:0000313" key="9">
    <source>
        <dbReference type="EMBL" id="AGH96650.1"/>
    </source>
</evidence>
<keyword evidence="4 7" id="KW-0812">Transmembrane</keyword>
<dbReference type="STRING" id="1184267.A11Q_2434"/>
<feature type="transmembrane region" description="Helical" evidence="7">
    <location>
        <begin position="34"/>
        <end position="55"/>
    </location>
</feature>
<dbReference type="Pfam" id="PF00528">
    <property type="entry name" value="BPD_transp_1"/>
    <property type="match status" value="1"/>
</dbReference>
<feature type="transmembrane region" description="Helical" evidence="7">
    <location>
        <begin position="161"/>
        <end position="183"/>
    </location>
</feature>
<dbReference type="PANTHER" id="PTHR30450:SF1">
    <property type="entry name" value="D-METHIONINE TRANSPORT SYSTEM PERMEASE PROTEIN METI-RELATED"/>
    <property type="match status" value="1"/>
</dbReference>
<dbReference type="GO" id="GO:0048473">
    <property type="term" value="P:D-methionine transmembrane transport"/>
    <property type="evidence" value="ECO:0007669"/>
    <property type="project" value="TreeGrafter"/>
</dbReference>
<evidence type="ECO:0000256" key="4">
    <source>
        <dbReference type="ARBA" id="ARBA00022692"/>
    </source>
</evidence>
<dbReference type="EMBL" id="CP003537">
    <property type="protein sequence ID" value="AGH96650.1"/>
    <property type="molecule type" value="Genomic_DNA"/>
</dbReference>
<dbReference type="HOGENOM" id="CLU_077375_0_1_7"/>
<dbReference type="InterPro" id="IPR000515">
    <property type="entry name" value="MetI-like"/>
</dbReference>
<keyword evidence="10" id="KW-1185">Reference proteome</keyword>
<dbReference type="Proteomes" id="UP000012040">
    <property type="component" value="Chromosome"/>
</dbReference>
<dbReference type="GO" id="GO:0005886">
    <property type="term" value="C:plasma membrane"/>
    <property type="evidence" value="ECO:0007669"/>
    <property type="project" value="UniProtKB-SubCell"/>
</dbReference>
<dbReference type="SUPFAM" id="SSF161098">
    <property type="entry name" value="MetI-like"/>
    <property type="match status" value="1"/>
</dbReference>
<keyword evidence="6 7" id="KW-0472">Membrane</keyword>
<comment type="subcellular location">
    <subcellularLocation>
        <location evidence="1 7">Cell membrane</location>
        <topology evidence="1 7">Multi-pass membrane protein</topology>
    </subcellularLocation>
</comment>
<feature type="transmembrane region" description="Helical" evidence="7">
    <location>
        <begin position="67"/>
        <end position="90"/>
    </location>
</feature>
<dbReference type="KEGG" id="bex:A11Q_2434"/>
<evidence type="ECO:0000256" key="3">
    <source>
        <dbReference type="ARBA" id="ARBA00022475"/>
    </source>
</evidence>
<evidence type="ECO:0000256" key="7">
    <source>
        <dbReference type="RuleBase" id="RU363032"/>
    </source>
</evidence>
<keyword evidence="2 7" id="KW-0813">Transport</keyword>
<name>M4VDT5_9BACT</name>
<comment type="similarity">
    <text evidence="7">Belongs to the binding-protein-dependent transport system permease family.</text>
</comment>
<dbReference type="PATRIC" id="fig|1184267.3.peg.2463"/>
<protein>
    <recommendedName>
        <fullName evidence="8">ABC transmembrane type-1 domain-containing protein</fullName>
    </recommendedName>
</protein>
<dbReference type="Gene3D" id="1.10.3720.10">
    <property type="entry name" value="MetI-like"/>
    <property type="match status" value="1"/>
</dbReference>
<dbReference type="AlphaFoldDB" id="M4VDT5"/>
<gene>
    <name evidence="9" type="ORF">A11Q_2434</name>
</gene>
<feature type="transmembrane region" description="Helical" evidence="7">
    <location>
        <begin position="203"/>
        <end position="227"/>
    </location>
</feature>
<evidence type="ECO:0000256" key="1">
    <source>
        <dbReference type="ARBA" id="ARBA00004651"/>
    </source>
</evidence>
<dbReference type="PROSITE" id="PS50928">
    <property type="entry name" value="ABC_TM1"/>
    <property type="match status" value="1"/>
</dbReference>
<accession>M4VDT5</accession>
<proteinExistence type="inferred from homology"/>
<sequence>MNEDNAAIIDEASTETLMSYLPEFAQASWETLQMLLFGLPVAVIFGGIIGTLLFLWRPSGLRENRILFFITGSVVNIVRSFPFVILLISVGPLTRVLTGTTIGPIAAAVPLSIAAIAYFARIVELALNDVPKGVIEASLSMGASIPRIVFDVLYTEARASLILGFTALTVSYISYSAAAGIVGGGGIGDLAIRYGYYRFQTDIMLVTVVTLIVLVQLIQFAGGRLAARYNRK</sequence>
<dbReference type="eggNOG" id="COG2011">
    <property type="taxonomic scope" value="Bacteria"/>
</dbReference>
<dbReference type="InterPro" id="IPR051322">
    <property type="entry name" value="AA_ABC_Transporter_Permease"/>
</dbReference>
<dbReference type="CDD" id="cd06261">
    <property type="entry name" value="TM_PBP2"/>
    <property type="match status" value="1"/>
</dbReference>
<organism evidence="9 10">
    <name type="scientific">Pseudobdellovibrio exovorus JSS</name>
    <dbReference type="NCBI Taxonomy" id="1184267"/>
    <lineage>
        <taxon>Bacteria</taxon>
        <taxon>Pseudomonadati</taxon>
        <taxon>Bdellovibrionota</taxon>
        <taxon>Bdellovibrionia</taxon>
        <taxon>Bdellovibrionales</taxon>
        <taxon>Pseudobdellovibrionaceae</taxon>
        <taxon>Pseudobdellovibrio</taxon>
    </lineage>
</organism>
<evidence type="ECO:0000256" key="6">
    <source>
        <dbReference type="ARBA" id="ARBA00023136"/>
    </source>
</evidence>
<reference evidence="9 10" key="1">
    <citation type="journal article" date="2013" name="ISME J.">
        <title>By their genes ye shall know them: genomic signatures of predatory bacteria.</title>
        <authorList>
            <person name="Pasternak Z."/>
            <person name="Pietrokovski S."/>
            <person name="Rotem O."/>
            <person name="Gophna U."/>
            <person name="Lurie-Weinberger M.N."/>
            <person name="Jurkevitch E."/>
        </authorList>
    </citation>
    <scope>NUCLEOTIDE SEQUENCE [LARGE SCALE GENOMIC DNA]</scope>
    <source>
        <strain evidence="9 10">JSS</strain>
    </source>
</reference>
<dbReference type="RefSeq" id="WP_015471140.1">
    <property type="nucleotide sequence ID" value="NC_020813.1"/>
</dbReference>
<evidence type="ECO:0000256" key="5">
    <source>
        <dbReference type="ARBA" id="ARBA00022989"/>
    </source>
</evidence>
<feature type="transmembrane region" description="Helical" evidence="7">
    <location>
        <begin position="102"/>
        <end position="120"/>
    </location>
</feature>